<dbReference type="KEGG" id="fae:FAES_2842"/>
<evidence type="ECO:0000313" key="3">
    <source>
        <dbReference type="EMBL" id="CCH00851.1"/>
    </source>
</evidence>
<dbReference type="InterPro" id="IPR036890">
    <property type="entry name" value="HATPase_C_sf"/>
</dbReference>
<organism evidence="3 4">
    <name type="scientific">Fibrella aestuarina BUZ 2</name>
    <dbReference type="NCBI Taxonomy" id="1166018"/>
    <lineage>
        <taxon>Bacteria</taxon>
        <taxon>Pseudomonadati</taxon>
        <taxon>Bacteroidota</taxon>
        <taxon>Cytophagia</taxon>
        <taxon>Cytophagales</taxon>
        <taxon>Spirosomataceae</taxon>
        <taxon>Fibrella</taxon>
    </lineage>
</organism>
<keyword evidence="1" id="KW-0472">Membrane</keyword>
<dbReference type="PANTHER" id="PTHR34220">
    <property type="entry name" value="SENSOR HISTIDINE KINASE YPDA"/>
    <property type="match status" value="1"/>
</dbReference>
<keyword evidence="4" id="KW-1185">Reference proteome</keyword>
<accession>I0K9P8</accession>
<protein>
    <submittedName>
        <fullName evidence="3">Inner membrane protein yehU</fullName>
    </submittedName>
</protein>
<sequence length="524" mass="59218">MAYGQIDWGAYSQSFPDGATDNPATVALMLAIPSANNSFWTTHETCPQLNKLVSDSSFRQVRPADLVARTTFDTARAHFFLHGVRPNNAAAYEFRVLDYPTNRVVVPWHQIEQFTEASLMQQSGLPQMGYLGGFRAPLGHTLIVDVRKANTGQIVATSLIAWVAIRPVITNVYTSDNLDDFLKKLQYPWARETKRHPAEPLTLPSTNTNLILVLNAAIYHKEQVQYELVRNEDVVIPWTNNAYDNSFVWLKDYKPGTYQVRLRYTAQPQHVTTYRFVVEPAWYESRGFKIMVGIVVAACLGAIFFLLLYVQQKQKSRQELAKKTKLQLELKAIYAQLNPHFVFNALNSIQGLINKQDIQGANNYLSDFARLLRESLTNSNKDEISIHEELQGLDTYLKLERLRFGFEYQISLADSINPYDGSIPALLLQPLVENAVKHGVSALGDAGRIQVRFDRINDTMLVQISDNGNGFRGDAPTGGFGLKLTRDRINLLTELNREQPIELEIAPPSPTGATLTLRFNHWFA</sequence>
<dbReference type="HOGENOM" id="CLU_479683_0_0_10"/>
<evidence type="ECO:0000313" key="4">
    <source>
        <dbReference type="Proteomes" id="UP000011058"/>
    </source>
</evidence>
<dbReference type="Proteomes" id="UP000011058">
    <property type="component" value="Chromosome"/>
</dbReference>
<dbReference type="AlphaFoldDB" id="I0K9P8"/>
<dbReference type="InterPro" id="IPR050640">
    <property type="entry name" value="Bact_2-comp_sensor_kinase"/>
</dbReference>
<dbReference type="GO" id="GO:0016020">
    <property type="term" value="C:membrane"/>
    <property type="evidence" value="ECO:0007669"/>
    <property type="project" value="InterPro"/>
</dbReference>
<proteinExistence type="predicted"/>
<dbReference type="SUPFAM" id="SSF55874">
    <property type="entry name" value="ATPase domain of HSP90 chaperone/DNA topoisomerase II/histidine kinase"/>
    <property type="match status" value="1"/>
</dbReference>
<dbReference type="InterPro" id="IPR010559">
    <property type="entry name" value="Sig_transdc_His_kin_internal"/>
</dbReference>
<dbReference type="STRING" id="1166018.FAES_2842"/>
<dbReference type="GO" id="GO:0000155">
    <property type="term" value="F:phosphorelay sensor kinase activity"/>
    <property type="evidence" value="ECO:0007669"/>
    <property type="project" value="InterPro"/>
</dbReference>
<evidence type="ECO:0000256" key="1">
    <source>
        <dbReference type="SAM" id="Phobius"/>
    </source>
</evidence>
<dbReference type="eggNOG" id="COG2972">
    <property type="taxonomic scope" value="Bacteria"/>
</dbReference>
<dbReference type="Gene3D" id="3.30.565.10">
    <property type="entry name" value="Histidine kinase-like ATPase, C-terminal domain"/>
    <property type="match status" value="1"/>
</dbReference>
<dbReference type="PATRIC" id="fig|1166018.3.peg.4610"/>
<gene>
    <name evidence="3" type="ORF">FAES_2842</name>
</gene>
<dbReference type="EMBL" id="HE796683">
    <property type="protein sequence ID" value="CCH00851.1"/>
    <property type="molecule type" value="Genomic_DNA"/>
</dbReference>
<keyword evidence="1" id="KW-1133">Transmembrane helix</keyword>
<evidence type="ECO:0000259" key="2">
    <source>
        <dbReference type="Pfam" id="PF06580"/>
    </source>
</evidence>
<keyword evidence="1" id="KW-0812">Transmembrane</keyword>
<feature type="domain" description="Signal transduction histidine kinase internal region" evidence="2">
    <location>
        <begin position="329"/>
        <end position="405"/>
    </location>
</feature>
<feature type="transmembrane region" description="Helical" evidence="1">
    <location>
        <begin position="290"/>
        <end position="310"/>
    </location>
</feature>
<name>I0K9P8_9BACT</name>
<dbReference type="PANTHER" id="PTHR34220:SF7">
    <property type="entry name" value="SENSOR HISTIDINE KINASE YPDA"/>
    <property type="match status" value="1"/>
</dbReference>
<dbReference type="Pfam" id="PF06580">
    <property type="entry name" value="His_kinase"/>
    <property type="match status" value="1"/>
</dbReference>
<reference evidence="3 4" key="1">
    <citation type="journal article" date="2012" name="J. Bacteriol.">
        <title>Genome Sequence of Fibrella aestuarina BUZ 2T, a Filamentous Marine Bacterium.</title>
        <authorList>
            <person name="Filippini M."/>
            <person name="Qi W."/>
            <person name="Blom J."/>
            <person name="Goesmann A."/>
            <person name="Smits T.H."/>
            <person name="Bagheri H.C."/>
        </authorList>
    </citation>
    <scope>NUCLEOTIDE SEQUENCE [LARGE SCALE GENOMIC DNA]</scope>
    <source>
        <strain evidence="4">BUZ 2T</strain>
    </source>
</reference>